<feature type="region of interest" description="Disordered" evidence="6">
    <location>
        <begin position="271"/>
        <end position="315"/>
    </location>
</feature>
<dbReference type="SMART" id="SM01043">
    <property type="entry name" value="BTAD"/>
    <property type="match status" value="1"/>
</dbReference>
<feature type="non-terminal residue" evidence="8">
    <location>
        <position position="1"/>
    </location>
</feature>
<dbReference type="InterPro" id="IPR016032">
    <property type="entry name" value="Sig_transdc_resp-reg_C-effctor"/>
</dbReference>
<dbReference type="GO" id="GO:0003677">
    <property type="term" value="F:DNA binding"/>
    <property type="evidence" value="ECO:0007669"/>
    <property type="project" value="UniProtKB-UniRule"/>
</dbReference>
<dbReference type="GO" id="GO:0006355">
    <property type="term" value="P:regulation of DNA-templated transcription"/>
    <property type="evidence" value="ECO:0007669"/>
    <property type="project" value="InterPro"/>
</dbReference>
<evidence type="ECO:0000313" key="8">
    <source>
        <dbReference type="EMBL" id="MPV89171.1"/>
    </source>
</evidence>
<dbReference type="Proteomes" id="UP000429644">
    <property type="component" value="Unassembled WGS sequence"/>
</dbReference>
<evidence type="ECO:0000256" key="1">
    <source>
        <dbReference type="ARBA" id="ARBA00005820"/>
    </source>
</evidence>
<feature type="domain" description="OmpR/PhoB-type" evidence="7">
    <location>
        <begin position="1"/>
        <end position="100"/>
    </location>
</feature>
<dbReference type="SMART" id="SM00862">
    <property type="entry name" value="Trans_reg_C"/>
    <property type="match status" value="1"/>
</dbReference>
<dbReference type="Pfam" id="PF13191">
    <property type="entry name" value="AAA_16"/>
    <property type="match status" value="1"/>
</dbReference>
<dbReference type="InterPro" id="IPR051677">
    <property type="entry name" value="AfsR-DnrI-RedD_regulator"/>
</dbReference>
<dbReference type="PANTHER" id="PTHR35807:SF1">
    <property type="entry name" value="TRANSCRIPTIONAL REGULATOR REDD"/>
    <property type="match status" value="1"/>
</dbReference>
<name>A0A7J9UX15_9MICO</name>
<sequence length="1150" mass="120908">MLRRVRIAVLGPVEAHRDSPVDLGTRKQRALVAALALHRGRPVPVDTLVDLLWRDTPPPGVAGTLQAYVAGLRRGLEPDRPARAPATVLVTRGPGYALELDPADLDVVAFEEAAAEAHRALAGASPIPDGAPAARLTGAVLDDAAGRLEDALTLWRGTPFAELDDAPAVLAERARLEELRLLAVEDLAVARLAQGQHGAAAAELEALTAAHPLRERLWALRAVALTRAGRQADALAALRQVRDLLADELGLEPGPELRHLTTAILRQDPALAWTPPATKSRGNSDATTKDTGPAQPVATSEAAAGTVTTQDATGQARSRTAAVATAPAAAPLPHAWPLAGRDRELAALTDLLDQAGAGTPAFAVVTGEPGIGKSRLVAELAGHARPRGARVLIGRCSQDDGAPPLYPWAAVLGGLGQDLPLGVGEEDEGAAFRTWERIVTALTAAAADAPVLVVLDDLHWADPASLRVLRLLGETVETGRLLVLATWREEATGEPLAAVAETLARRHAVRLHLDGLERDAAAAVVTAVAGTAPDPAATAALCERTGGNAFFLVEYARLAGERGDLAALLAEPDPPAAVRDVLRRRLDRLPQTTMTALRAAAVVGRRFDLATAAAAASTAEDDLLDALEPALAAGLVREEGVDSFAFAHALVRDTLWATLPASRRARVHARVAAHLEPAPGHETQTAHHWLRAGPNHAARAWRAAVAAAAAARRLHAHDDAAELLRSAREALAADPGATARDRYAVLMTLAEAHRWAGDWAGLAAASRDAAAVAEELGDVELLARAACAPTTGALWQLAEAGMVSALAVATLRRVLVALPPGDGAPRCRVMLSLAAELYYAADVPERRDLVAGALAMARRLGDDALLLDAYPIAFVALWHPATREERLGWATAAAQLATRLGDDRAVVLASCLLAAVQGELGLVAEMWRTVAAAREHATRLRLPFPLLVLDNLELPWLAMGGRFDEAEQRMADIEARHRAVSLPLTSAAVAGTRIALRIWQDRSAEIAPLLLGLEGGYLPVTASVLVHALRAGDRERARAHLAAHPVTLEHDTWFSMLDWGMAGEAALGLGDAELGAAAHAKLAPYAGQVCCAGGGNASGPVDMYLAMAAFAAGRFEEAMAHADRAEELCAAWEIPLAAARLRRHRERHGF</sequence>
<gene>
    <name evidence="8" type="ORF">GB882_10875</name>
</gene>
<dbReference type="Pfam" id="PF00486">
    <property type="entry name" value="Trans_reg_C"/>
    <property type="match status" value="1"/>
</dbReference>
<comment type="caution">
    <text evidence="8">The sequence shown here is derived from an EMBL/GenBank/DDBJ whole genome shotgun (WGS) entry which is preliminary data.</text>
</comment>
<evidence type="ECO:0000256" key="5">
    <source>
        <dbReference type="PROSITE-ProRule" id="PRU01091"/>
    </source>
</evidence>
<keyword evidence="4" id="KW-0804">Transcription</keyword>
<dbReference type="PROSITE" id="PS51755">
    <property type="entry name" value="OMPR_PHOB"/>
    <property type="match status" value="1"/>
</dbReference>
<reference evidence="8 9" key="1">
    <citation type="submission" date="2019-10" db="EMBL/GenBank/DDBJ databases">
        <title>Georgenia wutianyii sp. nov. and Georgenia yuyongxinii sp. nov. isolated from plateau pika (Ochotona curzoniae) in the Qinghai-Tibet plateau of China.</title>
        <authorList>
            <person name="Tian Z."/>
        </authorList>
    </citation>
    <scope>NUCLEOTIDE SEQUENCE [LARGE SCALE GENOMIC DNA]</scope>
    <source>
        <strain evidence="8 9">JCM 15130</strain>
    </source>
</reference>
<dbReference type="InterPro" id="IPR011990">
    <property type="entry name" value="TPR-like_helical_dom_sf"/>
</dbReference>
<proteinExistence type="inferred from homology"/>
<accession>A0A7J9UX15</accession>
<feature type="compositionally biased region" description="Polar residues" evidence="6">
    <location>
        <begin position="306"/>
        <end position="315"/>
    </location>
</feature>
<keyword evidence="9" id="KW-1185">Reference proteome</keyword>
<evidence type="ECO:0000313" key="9">
    <source>
        <dbReference type="Proteomes" id="UP000429644"/>
    </source>
</evidence>
<organism evidence="8 9">
    <name type="scientific">Georgenia ruanii</name>
    <dbReference type="NCBI Taxonomy" id="348442"/>
    <lineage>
        <taxon>Bacteria</taxon>
        <taxon>Bacillati</taxon>
        <taxon>Actinomycetota</taxon>
        <taxon>Actinomycetes</taxon>
        <taxon>Micrococcales</taxon>
        <taxon>Bogoriellaceae</taxon>
        <taxon>Georgenia</taxon>
    </lineage>
</organism>
<protein>
    <submittedName>
        <fullName evidence="8">AAA family ATPase</fullName>
    </submittedName>
</protein>
<dbReference type="Gene3D" id="1.25.40.10">
    <property type="entry name" value="Tetratricopeptide repeat domain"/>
    <property type="match status" value="1"/>
</dbReference>
<keyword evidence="2" id="KW-0805">Transcription regulation</keyword>
<dbReference type="InterPro" id="IPR001867">
    <property type="entry name" value="OmpR/PhoB-type_DNA-bd"/>
</dbReference>
<dbReference type="InterPro" id="IPR036388">
    <property type="entry name" value="WH-like_DNA-bd_sf"/>
</dbReference>
<evidence type="ECO:0000256" key="6">
    <source>
        <dbReference type="SAM" id="MobiDB-lite"/>
    </source>
</evidence>
<dbReference type="PANTHER" id="PTHR35807">
    <property type="entry name" value="TRANSCRIPTIONAL REGULATOR REDD-RELATED"/>
    <property type="match status" value="1"/>
</dbReference>
<evidence type="ECO:0000256" key="4">
    <source>
        <dbReference type="ARBA" id="ARBA00023163"/>
    </source>
</evidence>
<dbReference type="EMBL" id="WHPD01002345">
    <property type="protein sequence ID" value="MPV89171.1"/>
    <property type="molecule type" value="Genomic_DNA"/>
</dbReference>
<dbReference type="AlphaFoldDB" id="A0A7J9UX15"/>
<dbReference type="SUPFAM" id="SSF52540">
    <property type="entry name" value="P-loop containing nucleoside triphosphate hydrolases"/>
    <property type="match status" value="1"/>
</dbReference>
<dbReference type="Gene3D" id="1.10.10.10">
    <property type="entry name" value="Winged helix-like DNA-binding domain superfamily/Winged helix DNA-binding domain"/>
    <property type="match status" value="1"/>
</dbReference>
<dbReference type="SUPFAM" id="SSF46894">
    <property type="entry name" value="C-terminal effector domain of the bipartite response regulators"/>
    <property type="match status" value="1"/>
</dbReference>
<dbReference type="InterPro" id="IPR027417">
    <property type="entry name" value="P-loop_NTPase"/>
</dbReference>
<dbReference type="InterPro" id="IPR005158">
    <property type="entry name" value="BTAD"/>
</dbReference>
<dbReference type="InterPro" id="IPR041664">
    <property type="entry name" value="AAA_16"/>
</dbReference>
<dbReference type="Pfam" id="PF03704">
    <property type="entry name" value="BTAD"/>
    <property type="match status" value="1"/>
</dbReference>
<evidence type="ECO:0000256" key="3">
    <source>
        <dbReference type="ARBA" id="ARBA00023125"/>
    </source>
</evidence>
<dbReference type="SUPFAM" id="SSF48452">
    <property type="entry name" value="TPR-like"/>
    <property type="match status" value="1"/>
</dbReference>
<evidence type="ECO:0000256" key="2">
    <source>
        <dbReference type="ARBA" id="ARBA00023015"/>
    </source>
</evidence>
<dbReference type="CDD" id="cd15831">
    <property type="entry name" value="BTAD"/>
    <property type="match status" value="1"/>
</dbReference>
<evidence type="ECO:0000259" key="7">
    <source>
        <dbReference type="PROSITE" id="PS51755"/>
    </source>
</evidence>
<dbReference type="GO" id="GO:0000160">
    <property type="term" value="P:phosphorelay signal transduction system"/>
    <property type="evidence" value="ECO:0007669"/>
    <property type="project" value="InterPro"/>
</dbReference>
<feature type="DNA-binding region" description="OmpR/PhoB-type" evidence="5">
    <location>
        <begin position="1"/>
        <end position="100"/>
    </location>
</feature>
<comment type="similarity">
    <text evidence="1">Belongs to the AfsR/DnrI/RedD regulatory family.</text>
</comment>
<dbReference type="Gene3D" id="3.40.50.300">
    <property type="entry name" value="P-loop containing nucleotide triphosphate hydrolases"/>
    <property type="match status" value="1"/>
</dbReference>
<keyword evidence="3 5" id="KW-0238">DNA-binding</keyword>
<dbReference type="OrthoDB" id="3691954at2"/>
<feature type="compositionally biased region" description="Polar residues" evidence="6">
    <location>
        <begin position="280"/>
        <end position="290"/>
    </location>
</feature>